<evidence type="ECO:0000313" key="1">
    <source>
        <dbReference type="EMBL" id="QEW38599.1"/>
    </source>
</evidence>
<gene>
    <name evidence="1" type="ORF">VIC01_04243</name>
</gene>
<proteinExistence type="predicted"/>
<protein>
    <submittedName>
        <fullName evidence="1">Uncharacterized protein</fullName>
    </submittedName>
</protein>
<dbReference type="AlphaFoldDB" id="A0A5P3AXX7"/>
<accession>A0A5P3AXX7</accession>
<name>A0A5P3AXX7_PHOVU</name>
<evidence type="ECO:0000313" key="2">
    <source>
        <dbReference type="Proteomes" id="UP000326091"/>
    </source>
</evidence>
<dbReference type="EMBL" id="CP043529">
    <property type="protein sequence ID" value="QEW38599.1"/>
    <property type="molecule type" value="Genomic_DNA"/>
</dbReference>
<organism evidence="1 2">
    <name type="scientific">Phocaeicola vulgatus</name>
    <name type="common">Bacteroides vulgatus</name>
    <dbReference type="NCBI Taxonomy" id="821"/>
    <lineage>
        <taxon>Bacteria</taxon>
        <taxon>Pseudomonadati</taxon>
        <taxon>Bacteroidota</taxon>
        <taxon>Bacteroidia</taxon>
        <taxon>Bacteroidales</taxon>
        <taxon>Bacteroidaceae</taxon>
        <taxon>Phocaeicola</taxon>
    </lineage>
</organism>
<dbReference type="Proteomes" id="UP000326091">
    <property type="component" value="Chromosome"/>
</dbReference>
<reference evidence="1 2" key="1">
    <citation type="submission" date="2019-09" db="EMBL/GenBank/DDBJ databases">
        <title>Commensal-derived Metabolites Govern Vibrio cholerae Pathogenesis in Host.</title>
        <authorList>
            <person name="Yoon S.S."/>
            <person name="Yoon M.Y."/>
        </authorList>
    </citation>
    <scope>NUCLEOTIDE SEQUENCE [LARGE SCALE GENOMIC DNA]</scope>
    <source>
        <strain evidence="1 2">VIC01</strain>
    </source>
</reference>
<sequence length="81" mass="8853">MGQVIKLGAQGKKELAIAFKVTMAYVGQVLSGQKKGGKAPAIWEAAKKRNDSKLYNVDEIAKHETVRILDNKGNVKAERTN</sequence>
<dbReference type="RefSeq" id="WP_151061940.1">
    <property type="nucleotide sequence ID" value="NZ_CP043529.1"/>
</dbReference>